<name>A0A9N8K4E8_9PEZI</name>
<comment type="caution">
    <text evidence="1">The sequence shown here is derived from an EMBL/GenBank/DDBJ whole genome shotgun (WGS) entry which is preliminary data.</text>
</comment>
<dbReference type="OrthoDB" id="3933466at2759"/>
<dbReference type="EMBL" id="CAIJEO010000010">
    <property type="protein sequence ID" value="CAD0099817.1"/>
    <property type="molecule type" value="Genomic_DNA"/>
</dbReference>
<reference evidence="1" key="1">
    <citation type="submission" date="2020-06" db="EMBL/GenBank/DDBJ databases">
        <authorList>
            <person name="Onetto C."/>
        </authorList>
    </citation>
    <scope>NUCLEOTIDE SEQUENCE</scope>
</reference>
<gene>
    <name evidence="1" type="ORF">AWRI4233_LOCUS8642</name>
</gene>
<evidence type="ECO:0008006" key="3">
    <source>
        <dbReference type="Google" id="ProtNLM"/>
    </source>
</evidence>
<proteinExistence type="predicted"/>
<protein>
    <recommendedName>
        <fullName evidence="3">F-box domain-containing protein</fullName>
    </recommendedName>
</protein>
<evidence type="ECO:0000313" key="2">
    <source>
        <dbReference type="Proteomes" id="UP000714618"/>
    </source>
</evidence>
<evidence type="ECO:0000313" key="1">
    <source>
        <dbReference type="EMBL" id="CAD0099817.1"/>
    </source>
</evidence>
<sequence length="418" mass="48147">MTDYLSKLPAELLLCILAKLPDLKALYVVILSSPDVYAVFCLNSQLIFNTIVGRSMPKETLKPMLTYMRLLRECYHGKNCMRECTWQQLQAAASATSDTQSLLDDMPRPVVWHTIAQAMRNHNLAYSILRTKLDYLGTLRFEKLADPRYRYRPVERLPHPVPPGEVMQVSIPLQDPSWIEENRVVSILWFLAAGWRTSSLCTYIPDDVLAEGLEKIQKEFLGSALSPDDNEDLVTEIEQSVAWSPTLKSKEVLDDEADERFEFDALHTYLISLPTHAPVESITNESTASPLFARSIPIAPEVTLETRSWHQTPECLEDSNPNARFLKTLRRYPGPGNALQGTNHYELERLGFSIWDTWRVSSELHILMPPRMFRPPRETGVNRFMIGDPGYISRDDMTFRWFKLHEQEVLLEQQGWHR</sequence>
<dbReference type="Proteomes" id="UP000714618">
    <property type="component" value="Unassembled WGS sequence"/>
</dbReference>
<organism evidence="1 2">
    <name type="scientific">Aureobasidium mustum</name>
    <dbReference type="NCBI Taxonomy" id="2773714"/>
    <lineage>
        <taxon>Eukaryota</taxon>
        <taxon>Fungi</taxon>
        <taxon>Dikarya</taxon>
        <taxon>Ascomycota</taxon>
        <taxon>Pezizomycotina</taxon>
        <taxon>Dothideomycetes</taxon>
        <taxon>Dothideomycetidae</taxon>
        <taxon>Dothideales</taxon>
        <taxon>Saccotheciaceae</taxon>
        <taxon>Aureobasidium</taxon>
    </lineage>
</organism>
<dbReference type="AlphaFoldDB" id="A0A9N8K4E8"/>
<accession>A0A9N8K4E8</accession>
<keyword evidence="2" id="KW-1185">Reference proteome</keyword>